<dbReference type="InterPro" id="IPR017920">
    <property type="entry name" value="COMM"/>
</dbReference>
<dbReference type="EMBL" id="CASHTH010001767">
    <property type="protein sequence ID" value="CAI8019647.1"/>
    <property type="molecule type" value="Genomic_DNA"/>
</dbReference>
<evidence type="ECO:0000313" key="2">
    <source>
        <dbReference type="EMBL" id="CAI8019647.1"/>
    </source>
</evidence>
<feature type="domain" description="COMM" evidence="1">
    <location>
        <begin position="149"/>
        <end position="216"/>
    </location>
</feature>
<dbReference type="PANTHER" id="PTHR16231:SF0">
    <property type="entry name" value="COMM DOMAIN-CONTAINING PROTEIN 8"/>
    <property type="match status" value="1"/>
</dbReference>
<dbReference type="Pfam" id="PF22838">
    <property type="entry name" value="COMMD8_HN"/>
    <property type="match status" value="1"/>
</dbReference>
<comment type="caution">
    <text evidence="2">The sequence shown here is derived from an EMBL/GenBank/DDBJ whole genome shotgun (WGS) entry which is preliminary data.</text>
</comment>
<reference evidence="2" key="1">
    <citation type="submission" date="2023-03" db="EMBL/GenBank/DDBJ databases">
        <authorList>
            <person name="Steffen K."/>
            <person name="Cardenas P."/>
        </authorList>
    </citation>
    <scope>NUCLEOTIDE SEQUENCE</scope>
</reference>
<evidence type="ECO:0000259" key="1">
    <source>
        <dbReference type="PROSITE" id="PS51269"/>
    </source>
</evidence>
<evidence type="ECO:0000313" key="3">
    <source>
        <dbReference type="Proteomes" id="UP001174909"/>
    </source>
</evidence>
<dbReference type="Proteomes" id="UP001174909">
    <property type="component" value="Unassembled WGS sequence"/>
</dbReference>
<organism evidence="2 3">
    <name type="scientific">Geodia barretti</name>
    <name type="common">Barrett's horny sponge</name>
    <dbReference type="NCBI Taxonomy" id="519541"/>
    <lineage>
        <taxon>Eukaryota</taxon>
        <taxon>Metazoa</taxon>
        <taxon>Porifera</taxon>
        <taxon>Demospongiae</taxon>
        <taxon>Heteroscleromorpha</taxon>
        <taxon>Tetractinellida</taxon>
        <taxon>Astrophorina</taxon>
        <taxon>Geodiidae</taxon>
        <taxon>Geodia</taxon>
    </lineage>
</organism>
<dbReference type="InterPro" id="IPR047155">
    <property type="entry name" value="COMMD4/6/7/8"/>
</dbReference>
<dbReference type="PROSITE" id="PS51269">
    <property type="entry name" value="COMM"/>
    <property type="match status" value="1"/>
</dbReference>
<name>A0AA35WMQ8_GEOBA</name>
<accession>A0AA35WMQ8</accession>
<dbReference type="InterPro" id="IPR055184">
    <property type="entry name" value="COMMD8_HN"/>
</dbReference>
<proteinExistence type="predicted"/>
<dbReference type="Pfam" id="PF07258">
    <property type="entry name" value="COMM_domain"/>
    <property type="match status" value="1"/>
</dbReference>
<gene>
    <name evidence="2" type="ORF">GBAR_LOCUS11799</name>
</gene>
<protein>
    <submittedName>
        <fullName evidence="2">COMM domain-containing protein 8</fullName>
    </submittedName>
</protein>
<dbReference type="AlphaFoldDB" id="A0AA35WMQ8"/>
<keyword evidence="3" id="KW-1185">Reference proteome</keyword>
<sequence>MAARGAKQIDARAVKVLGKLSSENLEKVLEILKQGPDLRRLSLDLSFLSPLFQLVHGVIDGVCEKQGPRYETFAKTLSLADFSRLVRCVEAAVKAVGREGGSKQQIVERLCEAGLDGEVCSVMGECVSVRSEELRTQLLRESAKVSPSSLTDFDWKLKLVMSSDKLGDIQRPVLNLDLDLVDNGQRRLESIELSQPELERLISSLESANKVVSQLRT</sequence>
<dbReference type="PANTHER" id="PTHR16231">
    <property type="entry name" value="COMM DOMAIN-CONTAINING PROTEIN 4-8 FAMILY MEMBER"/>
    <property type="match status" value="1"/>
</dbReference>